<gene>
    <name evidence="14" type="ORF">DCAF_LOCUS4529</name>
</gene>
<evidence type="ECO:0000259" key="13">
    <source>
        <dbReference type="Pfam" id="PF26253"/>
    </source>
</evidence>
<feature type="domain" description="RDR1/2-like RRM" evidence="11">
    <location>
        <begin position="4"/>
        <end position="77"/>
    </location>
</feature>
<organism evidence="14 15">
    <name type="scientific">Dovyalis caffra</name>
    <dbReference type="NCBI Taxonomy" id="77055"/>
    <lineage>
        <taxon>Eukaryota</taxon>
        <taxon>Viridiplantae</taxon>
        <taxon>Streptophyta</taxon>
        <taxon>Embryophyta</taxon>
        <taxon>Tracheophyta</taxon>
        <taxon>Spermatophyta</taxon>
        <taxon>Magnoliopsida</taxon>
        <taxon>eudicotyledons</taxon>
        <taxon>Gunneridae</taxon>
        <taxon>Pentapetalae</taxon>
        <taxon>rosids</taxon>
        <taxon>fabids</taxon>
        <taxon>Malpighiales</taxon>
        <taxon>Salicaceae</taxon>
        <taxon>Flacourtieae</taxon>
        <taxon>Dovyalis</taxon>
    </lineage>
</organism>
<dbReference type="GO" id="GO:0030422">
    <property type="term" value="P:siRNA processing"/>
    <property type="evidence" value="ECO:0007669"/>
    <property type="project" value="TreeGrafter"/>
</dbReference>
<dbReference type="InterPro" id="IPR035979">
    <property type="entry name" value="RBD_domain_sf"/>
</dbReference>
<evidence type="ECO:0000256" key="1">
    <source>
        <dbReference type="ARBA" id="ARBA00005762"/>
    </source>
</evidence>
<evidence type="ECO:0000256" key="3">
    <source>
        <dbReference type="ARBA" id="ARBA00022679"/>
    </source>
</evidence>
<comment type="caution">
    <text evidence="14">The sequence shown here is derived from an EMBL/GenBank/DDBJ whole genome shotgun (WGS) entry which is preliminary data.</text>
</comment>
<evidence type="ECO:0000259" key="12">
    <source>
        <dbReference type="Pfam" id="PF26252"/>
    </source>
</evidence>
<dbReference type="PANTHER" id="PTHR23079">
    <property type="entry name" value="RNA-DEPENDENT RNA POLYMERASE"/>
    <property type="match status" value="1"/>
</dbReference>
<name>A0AAV1R192_9ROSI</name>
<dbReference type="Pfam" id="PF24823">
    <property type="entry name" value="PH_RDR2"/>
    <property type="match status" value="1"/>
</dbReference>
<proteinExistence type="inferred from homology"/>
<feature type="domain" description="RDR1/2-like PH-like" evidence="10">
    <location>
        <begin position="102"/>
        <end position="252"/>
    </location>
</feature>
<comment type="catalytic activity">
    <reaction evidence="7 8">
        <text>RNA(n) + a ribonucleoside 5'-triphosphate = RNA(n+1) + diphosphate</text>
        <dbReference type="Rhea" id="RHEA:21248"/>
        <dbReference type="Rhea" id="RHEA-COMP:14527"/>
        <dbReference type="Rhea" id="RHEA-COMP:17342"/>
        <dbReference type="ChEBI" id="CHEBI:33019"/>
        <dbReference type="ChEBI" id="CHEBI:61557"/>
        <dbReference type="ChEBI" id="CHEBI:140395"/>
        <dbReference type="EC" id="2.7.7.48"/>
    </reaction>
</comment>
<dbReference type="Proteomes" id="UP001314170">
    <property type="component" value="Unassembled WGS sequence"/>
</dbReference>
<keyword evidence="15" id="KW-1185">Reference proteome</keyword>
<dbReference type="Pfam" id="PF26253">
    <property type="entry name" value="RdRP_head"/>
    <property type="match status" value="1"/>
</dbReference>
<keyword evidence="3 8" id="KW-0808">Transferase</keyword>
<dbReference type="GO" id="GO:0003723">
    <property type="term" value="F:RNA binding"/>
    <property type="evidence" value="ECO:0007669"/>
    <property type="project" value="UniProtKB-KW"/>
</dbReference>
<dbReference type="InterPro" id="IPR057590">
    <property type="entry name" value="PH_RDR1/2-like"/>
</dbReference>
<dbReference type="EC" id="2.7.7.48" evidence="8"/>
<evidence type="ECO:0000256" key="5">
    <source>
        <dbReference type="ARBA" id="ARBA00022884"/>
    </source>
</evidence>
<evidence type="ECO:0000259" key="9">
    <source>
        <dbReference type="Pfam" id="PF05183"/>
    </source>
</evidence>
<dbReference type="InterPro" id="IPR058752">
    <property type="entry name" value="RDRP_C_head"/>
</dbReference>
<accession>A0AAV1R192</accession>
<dbReference type="Pfam" id="PF26252">
    <property type="entry name" value="RdRP_helical"/>
    <property type="match status" value="1"/>
</dbReference>
<evidence type="ECO:0000256" key="2">
    <source>
        <dbReference type="ARBA" id="ARBA00022484"/>
    </source>
</evidence>
<evidence type="ECO:0000259" key="11">
    <source>
        <dbReference type="Pfam" id="PF26250"/>
    </source>
</evidence>
<dbReference type="PANTHER" id="PTHR23079:SF1">
    <property type="entry name" value="RNA-DEPENDENT RNA POLYMERASE 1"/>
    <property type="match status" value="1"/>
</dbReference>
<feature type="domain" description="RDRP helical" evidence="12">
    <location>
        <begin position="274"/>
        <end position="351"/>
    </location>
</feature>
<dbReference type="EMBL" id="CAWUPB010000851">
    <property type="protein sequence ID" value="CAK7326823.1"/>
    <property type="molecule type" value="Genomic_DNA"/>
</dbReference>
<dbReference type="Pfam" id="PF26250">
    <property type="entry name" value="RRM_RdRP1_2"/>
    <property type="match status" value="1"/>
</dbReference>
<dbReference type="SUPFAM" id="SSF54928">
    <property type="entry name" value="RNA-binding domain, RBD"/>
    <property type="match status" value="1"/>
</dbReference>
<sequence length="1131" mass="129265">MGKTVQVSGFPSNVTARAVHEFLESYTGKATIDALKIRETKGRFPRKYAIVQFTTTRAADGIISLTIQSLCYDTSDLDARCMVRDIIPKPRTFSHTMESVTLHFGCQTSKEKFSVLWRGTDVSVNFGLNMRKLHFSVMHREVEYKLDLLYENIWQIELHRPRGQNVKYLLIQLYGAPRIFERDVPSSSNVFEDPMFNYFKDIPDDQWVRAIDFTPSFCIGHSSSLCLELPNRLRLPNFHENFGDYRETEGKFVLESGSTFSRNPDLVPIVGPSSGVDLPYNILFRVNLLVQYGCLAGSTLDDGFYRLVDPNRMPLHCIEHALEKLYHLKECCYEPSKWLNEQYRKYLTSGKPPRSPALSLDAGLVYVRRVQITPCKVYFCGPEVNVSNRVLRRYPEDIENFLRVSFVDEELEKIHSTDVSPRTSSRNEHRRTAIYNRILSTLQNGIIIGDKKFEFLAFSSSQLRENSCWMFASRYGLTAADIREWMGNFRQIRNVAKYAARLGQSFGSSTETLSVSRNEIESIQDIEVARGGTNYLFSDGIGKISAEFARKVAIKCGCKGFTPSAFQIRYAGFKGVVAVDPTSSKKLSLRKSMCKYESENTKLDVLAHSKYQPCFLNRQLITLLSTLGVPDHSFEKKQREAVDQLDAILTDPLRAQEALELMSPGENTNILKEMLLCGYQPDAEPFLSMMLQTFRASKLLELRTKTRIFLPNGRSMMGCLDETRTLEYGQVFVQFSGSRCRQLYDSSGMFSDRGPKQCYLIEGNVVVAKNPCLHPGDVRVLSAVDVPALYHMVDCVVFPQKGPRPHPNECSGSDLDGDIYFVCWDRELIPPQQIPPMDYTPEPTVQLDHDVTIQEVEEYFTNYIVNDSLGIIANAHTAFADKEFLKAMSDPCIELARKFSIAVDFPKTGVPAEIPPHLRVKEYPDFMEKPDKPTYESYNVIGKLFREVKDIAPHTSSITSFTLEVARRCYDPDMEVDGFEDYIDDAFYYKSNYDYKLGNLMDYYGIRTEAELLSGSIMKMSKSFTRRRDAEAIGMAVRSLRKEARSWFNEKGSSLDSQADDVYAKASAWYHVTYHYSYFGCYNEGMNRDHYLSFPWCVYDKLIQIKKDKASIRRSLLSSLEHQFSCGLHLS</sequence>
<dbReference type="InterPro" id="IPR058763">
    <property type="entry name" value="RRM_RDR1/2-like"/>
</dbReference>
<dbReference type="GO" id="GO:0003968">
    <property type="term" value="F:RNA-directed RNA polymerase activity"/>
    <property type="evidence" value="ECO:0007669"/>
    <property type="project" value="UniProtKB-KW"/>
</dbReference>
<keyword evidence="2 8" id="KW-0696">RNA-directed RNA polymerase</keyword>
<keyword evidence="4 8" id="KW-0548">Nucleotidyltransferase</keyword>
<feature type="domain" description="RDRP core" evidence="9">
    <location>
        <begin position="372"/>
        <end position="948"/>
    </location>
</feature>
<dbReference type="Pfam" id="PF05183">
    <property type="entry name" value="RdRP"/>
    <property type="match status" value="1"/>
</dbReference>
<protein>
    <recommendedName>
        <fullName evidence="8">RNA-dependent RNA polymerase</fullName>
        <ecNumber evidence="8">2.7.7.48</ecNumber>
    </recommendedName>
</protein>
<evidence type="ECO:0000259" key="10">
    <source>
        <dbReference type="Pfam" id="PF24823"/>
    </source>
</evidence>
<keyword evidence="6 8" id="KW-0943">RNA-mediated gene silencing</keyword>
<evidence type="ECO:0000256" key="7">
    <source>
        <dbReference type="ARBA" id="ARBA00048744"/>
    </source>
</evidence>
<comment type="similarity">
    <text evidence="1 8">Belongs to the RdRP family.</text>
</comment>
<evidence type="ECO:0000313" key="15">
    <source>
        <dbReference type="Proteomes" id="UP001314170"/>
    </source>
</evidence>
<comment type="function">
    <text evidence="8">Probably involved in the RNA silencing pathway and required for the generation of small interfering RNAs (siRNAs).</text>
</comment>
<feature type="domain" description="RDRP C-terminal head" evidence="13">
    <location>
        <begin position="970"/>
        <end position="1110"/>
    </location>
</feature>
<evidence type="ECO:0000256" key="4">
    <source>
        <dbReference type="ARBA" id="ARBA00022695"/>
    </source>
</evidence>
<dbReference type="InterPro" id="IPR057596">
    <property type="entry name" value="RDRP_core"/>
</dbReference>
<dbReference type="InterPro" id="IPR058751">
    <property type="entry name" value="RDRP_helical"/>
</dbReference>
<evidence type="ECO:0000313" key="14">
    <source>
        <dbReference type="EMBL" id="CAK7326823.1"/>
    </source>
</evidence>
<evidence type="ECO:0000256" key="8">
    <source>
        <dbReference type="RuleBase" id="RU363098"/>
    </source>
</evidence>
<evidence type="ECO:0000256" key="6">
    <source>
        <dbReference type="ARBA" id="ARBA00023158"/>
    </source>
</evidence>
<dbReference type="GO" id="GO:0031380">
    <property type="term" value="C:nuclear RNA-directed RNA polymerase complex"/>
    <property type="evidence" value="ECO:0007669"/>
    <property type="project" value="TreeGrafter"/>
</dbReference>
<dbReference type="CDD" id="cd00590">
    <property type="entry name" value="RRM_SF"/>
    <property type="match status" value="1"/>
</dbReference>
<dbReference type="AlphaFoldDB" id="A0AAV1R192"/>
<dbReference type="InterPro" id="IPR007855">
    <property type="entry name" value="RDRP"/>
</dbReference>
<reference evidence="14 15" key="1">
    <citation type="submission" date="2024-01" db="EMBL/GenBank/DDBJ databases">
        <authorList>
            <person name="Waweru B."/>
        </authorList>
    </citation>
    <scope>NUCLEOTIDE SEQUENCE [LARGE SCALE GENOMIC DNA]</scope>
</reference>
<keyword evidence="5 8" id="KW-0694">RNA-binding</keyword>